<dbReference type="Proteomes" id="UP000187735">
    <property type="component" value="Chromosome"/>
</dbReference>
<sequence>MKTDVAKPTNTVANEPAMRHRANRKHGLVARTAFVSVWLLLAISTASAAEDLTARQAIERQAEWPTWARQRTALRISGRFEGRAGGQFRLEKLPIMQTPARGTVLANDVRVGQRLTLTGTLRESGRKFYLDVNRISIDLTDGERLAAQVRKADSKDPAALYKLADDYQPIADFYEDEELAEQIKSLRRTAFDQQRQQRKDDPAALLQLAEAGATAGIAESVTDAIKFESLVVRSKSASANRTKLMKDLQSQLDGWDRHNQFPDKAAEERFLKDMVGEYEKADSLNRQRMHRRFYQRVRSEDILKNLKPDGSNGLEIAAKLTADVPEEKAQIARAQSLYVEYRLQRVPEMSRQQLDDVETLLRQSGRSGEFTATLKTWLAAQEKRLNNGELDGMLQLANQYLFAFERWKNLEHSDAGIDLLKKAWQLANKAAPKEAASILQLLEKRGWTRLDDRWMTTQDLKKLPRDDIALALREHRVVAGMTRSQIVAVMGLPKRPVKVVSGLSVQEIWVYGDQRSSRITVHLERSRFAAPEDAVAILVNTGR</sequence>
<keyword evidence="2" id="KW-1185">Reference proteome</keyword>
<dbReference type="RefSeq" id="WP_077025633.1">
    <property type="nucleotide sequence ID" value="NZ_CP017641.1"/>
</dbReference>
<organism evidence="1 2">
    <name type="scientific">Fuerstiella marisgermanici</name>
    <dbReference type="NCBI Taxonomy" id="1891926"/>
    <lineage>
        <taxon>Bacteria</taxon>
        <taxon>Pseudomonadati</taxon>
        <taxon>Planctomycetota</taxon>
        <taxon>Planctomycetia</taxon>
        <taxon>Planctomycetales</taxon>
        <taxon>Planctomycetaceae</taxon>
        <taxon>Fuerstiella</taxon>
    </lineage>
</organism>
<proteinExistence type="predicted"/>
<dbReference type="AlphaFoldDB" id="A0A1P8WJS7"/>
<name>A0A1P8WJS7_9PLAN</name>
<dbReference type="EMBL" id="CP017641">
    <property type="protein sequence ID" value="APZ94310.1"/>
    <property type="molecule type" value="Genomic_DNA"/>
</dbReference>
<gene>
    <name evidence="1" type="ORF">Fuma_03936</name>
</gene>
<dbReference type="STRING" id="1891926.Fuma_03936"/>
<protein>
    <submittedName>
        <fullName evidence="1">Uncharacterized protein</fullName>
    </submittedName>
</protein>
<evidence type="ECO:0000313" key="1">
    <source>
        <dbReference type="EMBL" id="APZ94310.1"/>
    </source>
</evidence>
<accession>A0A1P8WJS7</accession>
<dbReference type="KEGG" id="fmr:Fuma_03936"/>
<reference evidence="1 2" key="1">
    <citation type="journal article" date="2016" name="Front. Microbiol.">
        <title>Fuerstia marisgermanicae gen. nov., sp. nov., an Unusual Member of the Phylum Planctomycetes from the German Wadden Sea.</title>
        <authorList>
            <person name="Kohn T."/>
            <person name="Heuer A."/>
            <person name="Jogler M."/>
            <person name="Vollmers J."/>
            <person name="Boedeker C."/>
            <person name="Bunk B."/>
            <person name="Rast P."/>
            <person name="Borchert D."/>
            <person name="Glockner I."/>
            <person name="Freese H.M."/>
            <person name="Klenk H.P."/>
            <person name="Overmann J."/>
            <person name="Kaster A.K."/>
            <person name="Rohde M."/>
            <person name="Wiegand S."/>
            <person name="Jogler C."/>
        </authorList>
    </citation>
    <scope>NUCLEOTIDE SEQUENCE [LARGE SCALE GENOMIC DNA]</scope>
    <source>
        <strain evidence="1 2">NH11</strain>
    </source>
</reference>
<evidence type="ECO:0000313" key="2">
    <source>
        <dbReference type="Proteomes" id="UP000187735"/>
    </source>
</evidence>
<dbReference type="OrthoDB" id="215252at2"/>